<reference evidence="1" key="1">
    <citation type="submission" date="2023-04" db="EMBL/GenBank/DDBJ databases">
        <title>Ambrosiozyma monospora NBRC 10751.</title>
        <authorList>
            <person name="Ichikawa N."/>
            <person name="Sato H."/>
            <person name="Tonouchi N."/>
        </authorList>
    </citation>
    <scope>NUCLEOTIDE SEQUENCE</scope>
    <source>
        <strain evidence="1">NBRC 10751</strain>
    </source>
</reference>
<accession>A0ACB5SUZ9</accession>
<keyword evidence="2" id="KW-1185">Reference proteome</keyword>
<organism evidence="1 2">
    <name type="scientific">Ambrosiozyma monospora</name>
    <name type="common">Yeast</name>
    <name type="synonym">Endomycopsis monosporus</name>
    <dbReference type="NCBI Taxonomy" id="43982"/>
    <lineage>
        <taxon>Eukaryota</taxon>
        <taxon>Fungi</taxon>
        <taxon>Dikarya</taxon>
        <taxon>Ascomycota</taxon>
        <taxon>Saccharomycotina</taxon>
        <taxon>Pichiomycetes</taxon>
        <taxon>Pichiales</taxon>
        <taxon>Pichiaceae</taxon>
        <taxon>Ambrosiozyma</taxon>
    </lineage>
</organism>
<evidence type="ECO:0000313" key="1">
    <source>
        <dbReference type="EMBL" id="GME73292.1"/>
    </source>
</evidence>
<dbReference type="Proteomes" id="UP001165064">
    <property type="component" value="Unassembled WGS sequence"/>
</dbReference>
<gene>
    <name evidence="1" type="ORF">Amon02_000134100</name>
</gene>
<protein>
    <submittedName>
        <fullName evidence="1">Unnamed protein product</fullName>
    </submittedName>
</protein>
<dbReference type="EMBL" id="BSXS01000642">
    <property type="protein sequence ID" value="GME73292.1"/>
    <property type="molecule type" value="Genomic_DNA"/>
</dbReference>
<sequence>MSHQLSNNISIHKEMKVLIVLAHAEPKSLTTTLHNITVEELEKLGHEVKPSDLYAMKWKATIDADDFPEFDKKERLDILTESGKAYSQGKLSHDILEEQAKLQWADMVIFQFPMYWFTIPAILKGWFERVYSMEFGCGVG</sequence>
<evidence type="ECO:0000313" key="2">
    <source>
        <dbReference type="Proteomes" id="UP001165064"/>
    </source>
</evidence>
<proteinExistence type="predicted"/>
<name>A0ACB5SUZ9_AMBMO</name>
<comment type="caution">
    <text evidence="1">The sequence shown here is derived from an EMBL/GenBank/DDBJ whole genome shotgun (WGS) entry which is preliminary data.</text>
</comment>